<dbReference type="NCBIfam" id="TIGR03275">
    <property type="entry name" value="methan_mark_8"/>
    <property type="match status" value="1"/>
</dbReference>
<dbReference type="GeneID" id="24864958"/>
<sequence length="283" mass="30602">MPHIMEMMGKARVVVKDGKVIEVGIPEVEWCPLFVKLRGVEKMTPDEIRKNMEARISELGMFTENRRLEFETTVVAFGASEIMMSGLTSGFLETTVTACDGAGTVISGNPALVQGIGGRMSGLIETEPIDAVIRGIKERGGTVLDPATATIDPAGGVRKAAELGYKKIAVTIADAETAKKVRKIESESGLDLFVIAVHVTGISREEAQELLDNSDIVISCASKYIRKLAKPLVQVAAAIPLFALTKKGKELVIERAKNIESPILINTMPLPVMPEHKQPRELI</sequence>
<accession>A0A0E3RBK1</accession>
<dbReference type="AlphaFoldDB" id="A0A0E3RBK1"/>
<dbReference type="InterPro" id="IPR009181">
    <property type="entry name" value="Methan_mark_8"/>
</dbReference>
<evidence type="ECO:0000313" key="2">
    <source>
        <dbReference type="Proteomes" id="UP000033116"/>
    </source>
</evidence>
<dbReference type="PATRIC" id="fig|1434115.4.peg.2221"/>
<gene>
    <name evidence="1" type="ORF">MSMAP_1744</name>
</gene>
<dbReference type="EMBL" id="CP009511">
    <property type="protein sequence ID" value="AKB61729.1"/>
    <property type="molecule type" value="Genomic_DNA"/>
</dbReference>
<dbReference type="RefSeq" id="WP_048043315.1">
    <property type="nucleotide sequence ID" value="NZ_CP009511.1"/>
</dbReference>
<protein>
    <submittedName>
        <fullName evidence="1">Putative methanogenesis marker protein 8</fullName>
    </submittedName>
</protein>
<name>A0A0E3RBK1_METMZ</name>
<reference evidence="1 2" key="1">
    <citation type="submission" date="2014-07" db="EMBL/GenBank/DDBJ databases">
        <title>Methanogenic archaea and the global carbon cycle.</title>
        <authorList>
            <person name="Henriksen J.R."/>
            <person name="Luke J."/>
            <person name="Reinhart S."/>
            <person name="Benedict M.N."/>
            <person name="Youngblut N.D."/>
            <person name="Metcalf M.E."/>
            <person name="Whitaker R.J."/>
            <person name="Metcalf W.W."/>
        </authorList>
    </citation>
    <scope>NUCLEOTIDE SEQUENCE [LARGE SCALE GENOMIC DNA]</scope>
    <source>
        <strain evidence="1 2">SarPi</strain>
    </source>
</reference>
<dbReference type="HOGENOM" id="CLU_982163_0_0_2"/>
<organism evidence="1 2">
    <name type="scientific">Methanosarcina mazei SarPi</name>
    <dbReference type="NCBI Taxonomy" id="1434115"/>
    <lineage>
        <taxon>Archaea</taxon>
        <taxon>Methanobacteriati</taxon>
        <taxon>Methanobacteriota</taxon>
        <taxon>Stenosarchaea group</taxon>
        <taxon>Methanomicrobia</taxon>
        <taxon>Methanosarcinales</taxon>
        <taxon>Methanosarcinaceae</taxon>
        <taxon>Methanosarcina</taxon>
    </lineage>
</organism>
<dbReference type="PIRSF" id="PIRSF004929">
    <property type="entry name" value="UCP004929"/>
    <property type="match status" value="1"/>
</dbReference>
<dbReference type="Pfam" id="PF09872">
    <property type="entry name" value="DUF2099"/>
    <property type="match status" value="1"/>
</dbReference>
<proteinExistence type="predicted"/>
<evidence type="ECO:0000313" key="1">
    <source>
        <dbReference type="EMBL" id="AKB61729.1"/>
    </source>
</evidence>
<dbReference type="Proteomes" id="UP000033116">
    <property type="component" value="Chromosome"/>
</dbReference>